<evidence type="ECO:0000256" key="2">
    <source>
        <dbReference type="ARBA" id="ARBA00023002"/>
    </source>
</evidence>
<dbReference type="Gene3D" id="3.40.50.720">
    <property type="entry name" value="NAD(P)-binding Rossmann-like Domain"/>
    <property type="match status" value="1"/>
</dbReference>
<dbReference type="PANTHER" id="PTHR43115:SF4">
    <property type="entry name" value="DEHYDROGENASE_REDUCTASE SDR FAMILY MEMBER 11"/>
    <property type="match status" value="1"/>
</dbReference>
<dbReference type="Pfam" id="PF00106">
    <property type="entry name" value="adh_short"/>
    <property type="match status" value="1"/>
</dbReference>
<evidence type="ECO:0000256" key="3">
    <source>
        <dbReference type="RuleBase" id="RU000363"/>
    </source>
</evidence>
<dbReference type="InterPro" id="IPR036291">
    <property type="entry name" value="NAD(P)-bd_dom_sf"/>
</dbReference>
<keyword evidence="4" id="KW-1185">Reference proteome</keyword>
<reference evidence="5" key="1">
    <citation type="submission" date="2025-08" db="UniProtKB">
        <authorList>
            <consortium name="RefSeq"/>
        </authorList>
    </citation>
    <scope>IDENTIFICATION</scope>
    <source>
        <strain evidence="5">USDA-PBARC FA_bdor</strain>
        <tissue evidence="5">Whole organism</tissue>
    </source>
</reference>
<evidence type="ECO:0000256" key="1">
    <source>
        <dbReference type="ARBA" id="ARBA00006484"/>
    </source>
</evidence>
<dbReference type="OrthoDB" id="1933717at2759"/>
<dbReference type="PANTHER" id="PTHR43115">
    <property type="entry name" value="DEHYDROGENASE/REDUCTASE SDR FAMILY MEMBER 11"/>
    <property type="match status" value="1"/>
</dbReference>
<dbReference type="GO" id="GO:0016616">
    <property type="term" value="F:oxidoreductase activity, acting on the CH-OH group of donors, NAD or NADP as acceptor"/>
    <property type="evidence" value="ECO:0007669"/>
    <property type="project" value="UniProtKB-ARBA"/>
</dbReference>
<dbReference type="SUPFAM" id="SSF51735">
    <property type="entry name" value="NAD(P)-binding Rossmann-fold domains"/>
    <property type="match status" value="1"/>
</dbReference>
<dbReference type="PRINTS" id="PR00081">
    <property type="entry name" value="GDHRDH"/>
</dbReference>
<accession>A0A9R1TXN6</accession>
<evidence type="ECO:0000313" key="5">
    <source>
        <dbReference type="RefSeq" id="XP_011299836.1"/>
    </source>
</evidence>
<evidence type="ECO:0000313" key="4">
    <source>
        <dbReference type="Proteomes" id="UP000694866"/>
    </source>
</evidence>
<dbReference type="RefSeq" id="XP_011299836.1">
    <property type="nucleotide sequence ID" value="XM_011301534.1"/>
</dbReference>
<proteinExistence type="inferred from homology"/>
<dbReference type="KEGG" id="fas:105264575"/>
<organism evidence="4 5">
    <name type="scientific">Fopius arisanus</name>
    <dbReference type="NCBI Taxonomy" id="64838"/>
    <lineage>
        <taxon>Eukaryota</taxon>
        <taxon>Metazoa</taxon>
        <taxon>Ecdysozoa</taxon>
        <taxon>Arthropoda</taxon>
        <taxon>Hexapoda</taxon>
        <taxon>Insecta</taxon>
        <taxon>Pterygota</taxon>
        <taxon>Neoptera</taxon>
        <taxon>Endopterygota</taxon>
        <taxon>Hymenoptera</taxon>
        <taxon>Apocrita</taxon>
        <taxon>Ichneumonoidea</taxon>
        <taxon>Braconidae</taxon>
        <taxon>Opiinae</taxon>
        <taxon>Fopius</taxon>
    </lineage>
</organism>
<dbReference type="FunFam" id="3.40.50.720:FF:000047">
    <property type="entry name" value="NADP-dependent L-serine/L-allo-threonine dehydrogenase"/>
    <property type="match status" value="1"/>
</dbReference>
<dbReference type="Proteomes" id="UP000694866">
    <property type="component" value="Unplaced"/>
</dbReference>
<keyword evidence="2" id="KW-0560">Oxidoreductase</keyword>
<dbReference type="PRINTS" id="PR00080">
    <property type="entry name" value="SDRFAMILY"/>
</dbReference>
<dbReference type="InterPro" id="IPR002347">
    <property type="entry name" value="SDR_fam"/>
</dbReference>
<comment type="similarity">
    <text evidence="1 3">Belongs to the short-chain dehydrogenases/reductases (SDR) family.</text>
</comment>
<protein>
    <submittedName>
        <fullName evidence="5">Dehydrogenase/reductase SDR family member 11-like</fullName>
    </submittedName>
</protein>
<dbReference type="GeneID" id="105264575"/>
<dbReference type="AlphaFoldDB" id="A0A9R1TXN6"/>
<sequence length="247" mass="26883">MDRWTGKVAVITGASSGIGSEVVKMLVKKGMIVVGLARRKQKMEDDMKGLSGVKGRFYAVQCDISKDEDVAKAFAHIKKSIGTVQILVNTAGYATPGGFSVTTPEIWRGVVAVNMMGAMYCTKEVLTMLQESKLEGHIINMNSILGHRVVKFLDIDANVYAATKHAITGFSETLQRELIGQNIRITSISPGFVITQIVKENSFDTALLKEPALEPVDVADAVVYVIGTQPRVEVKELILKPLGERAF</sequence>
<name>A0A9R1TXN6_9HYME</name>
<gene>
    <name evidence="5" type="primary">LOC105264575</name>
</gene>